<accession>A0AAD6C7D8</accession>
<reference evidence="3" key="2">
    <citation type="journal article" date="2023" name="IMA Fungus">
        <title>Comparative genomic study of the Penicillium genus elucidates a diverse pangenome and 15 lateral gene transfer events.</title>
        <authorList>
            <person name="Petersen C."/>
            <person name="Sorensen T."/>
            <person name="Nielsen M.R."/>
            <person name="Sondergaard T.E."/>
            <person name="Sorensen J.L."/>
            <person name="Fitzpatrick D.A."/>
            <person name="Frisvad J.C."/>
            <person name="Nielsen K.L."/>
        </authorList>
    </citation>
    <scope>NUCLEOTIDE SEQUENCE</scope>
    <source>
        <strain evidence="3">IBT 16125</strain>
    </source>
</reference>
<dbReference type="InterPro" id="IPR024079">
    <property type="entry name" value="MetalloPept_cat_dom_sf"/>
</dbReference>
<evidence type="ECO:0000256" key="1">
    <source>
        <dbReference type="SAM" id="SignalP"/>
    </source>
</evidence>
<dbReference type="Pfam" id="PF14521">
    <property type="entry name" value="Aspzincin_M35"/>
    <property type="match status" value="1"/>
</dbReference>
<feature type="signal peptide" evidence="1">
    <location>
        <begin position="1"/>
        <end position="27"/>
    </location>
</feature>
<dbReference type="Proteomes" id="UP001213681">
    <property type="component" value="Unassembled WGS sequence"/>
</dbReference>
<feature type="domain" description="Lysine-specific metallo-endopeptidase" evidence="2">
    <location>
        <begin position="233"/>
        <end position="322"/>
    </location>
</feature>
<dbReference type="InterPro" id="IPR029463">
    <property type="entry name" value="Lys_MEP"/>
</dbReference>
<gene>
    <name evidence="3" type="ORF">N7458_005098</name>
</gene>
<evidence type="ECO:0000313" key="3">
    <source>
        <dbReference type="EMBL" id="KAJ5454142.1"/>
    </source>
</evidence>
<dbReference type="GO" id="GO:0004222">
    <property type="term" value="F:metalloendopeptidase activity"/>
    <property type="evidence" value="ECO:0007669"/>
    <property type="project" value="InterPro"/>
</dbReference>
<name>A0AAD6C7D8_9EURO</name>
<comment type="caution">
    <text evidence="3">The sequence shown here is derived from an EMBL/GenBank/DDBJ whole genome shotgun (WGS) entry which is preliminary data.</text>
</comment>
<sequence length="345" mass="39295">MLISSQWQFLLFLGSVLLGWLIHPAHGTTTDQVFDVQLARDNNGGDCDAHLSVVNLMSSEVEAMVKAATDAINTLLTAPEGSALKGRKERLRIAMMAEKLWKIKYTKLKLTVEDKNSIKTLDAIKKNYGKIQEYIDDPNASDGGKFRFACDDSWAQRVEKLPTDLHFQYVQYKKGTPVKEVDILKGDKEFDYAWYNTGGKTIEQQYMTFQNGWHPDGPCQGGTREVNGKEYEPIQAQTQQERIMIYFCPIVWKMKESLASSAKNVKKKDLLDDYRTPSSVLLHEMTHQLFRSQDTTYGWKGCVNKITTADDAVGNADTYTFFGMAMYMDKWWWDSGRAQSPPFIA</sequence>
<dbReference type="GeneID" id="81598723"/>
<reference evidence="3" key="1">
    <citation type="submission" date="2022-12" db="EMBL/GenBank/DDBJ databases">
        <authorList>
            <person name="Petersen C."/>
        </authorList>
    </citation>
    <scope>NUCLEOTIDE SEQUENCE</scope>
    <source>
        <strain evidence="3">IBT 16125</strain>
    </source>
</reference>
<feature type="chain" id="PRO_5041937190" description="Lysine-specific metallo-endopeptidase domain-containing protein" evidence="1">
    <location>
        <begin position="28"/>
        <end position="345"/>
    </location>
</feature>
<dbReference type="Gene3D" id="3.40.390.10">
    <property type="entry name" value="Collagenase (Catalytic Domain)"/>
    <property type="match status" value="1"/>
</dbReference>
<proteinExistence type="predicted"/>
<dbReference type="AlphaFoldDB" id="A0AAD6C7D8"/>
<keyword evidence="1" id="KW-0732">Signal</keyword>
<dbReference type="SUPFAM" id="SSF55486">
    <property type="entry name" value="Metalloproteases ('zincins'), catalytic domain"/>
    <property type="match status" value="1"/>
</dbReference>
<protein>
    <recommendedName>
        <fullName evidence="2">Lysine-specific metallo-endopeptidase domain-containing protein</fullName>
    </recommendedName>
</protein>
<evidence type="ECO:0000259" key="2">
    <source>
        <dbReference type="Pfam" id="PF14521"/>
    </source>
</evidence>
<dbReference type="EMBL" id="JAPVEA010000005">
    <property type="protein sequence ID" value="KAJ5454142.1"/>
    <property type="molecule type" value="Genomic_DNA"/>
</dbReference>
<dbReference type="RefSeq" id="XP_056767098.1">
    <property type="nucleotide sequence ID" value="XM_056908480.1"/>
</dbReference>
<evidence type="ECO:0000313" key="4">
    <source>
        <dbReference type="Proteomes" id="UP001213681"/>
    </source>
</evidence>
<organism evidence="3 4">
    <name type="scientific">Penicillium daleae</name>
    <dbReference type="NCBI Taxonomy" id="63821"/>
    <lineage>
        <taxon>Eukaryota</taxon>
        <taxon>Fungi</taxon>
        <taxon>Dikarya</taxon>
        <taxon>Ascomycota</taxon>
        <taxon>Pezizomycotina</taxon>
        <taxon>Eurotiomycetes</taxon>
        <taxon>Eurotiomycetidae</taxon>
        <taxon>Eurotiales</taxon>
        <taxon>Aspergillaceae</taxon>
        <taxon>Penicillium</taxon>
    </lineage>
</organism>
<keyword evidence="4" id="KW-1185">Reference proteome</keyword>